<dbReference type="Pfam" id="PF13673">
    <property type="entry name" value="Acetyltransf_10"/>
    <property type="match status" value="1"/>
</dbReference>
<dbReference type="PROSITE" id="PS51186">
    <property type="entry name" value="GNAT"/>
    <property type="match status" value="1"/>
</dbReference>
<dbReference type="EMBL" id="JALLAZ020000666">
    <property type="protein sequence ID" value="KAL3789890.1"/>
    <property type="molecule type" value="Genomic_DNA"/>
</dbReference>
<evidence type="ECO:0000313" key="3">
    <source>
        <dbReference type="Proteomes" id="UP001530315"/>
    </source>
</evidence>
<reference evidence="2 3" key="1">
    <citation type="submission" date="2024-10" db="EMBL/GenBank/DDBJ databases">
        <title>Updated reference genomes for cyclostephanoid diatoms.</title>
        <authorList>
            <person name="Roberts W.R."/>
            <person name="Alverson A.J."/>
        </authorList>
    </citation>
    <scope>NUCLEOTIDE SEQUENCE [LARGE SCALE GENOMIC DNA]</scope>
    <source>
        <strain evidence="2 3">AJA276-08</strain>
    </source>
</reference>
<dbReference type="PANTHER" id="PTHR16469:SF27">
    <property type="entry name" value="UBIQUITIN-ASSOCIATED AND SH3 DOMAIN-CONTAINING BA-RELATED"/>
    <property type="match status" value="1"/>
</dbReference>
<dbReference type="InterPro" id="IPR013078">
    <property type="entry name" value="His_Pase_superF_clade-1"/>
</dbReference>
<dbReference type="InterPro" id="IPR051710">
    <property type="entry name" value="Phosphatase_SH3-domain"/>
</dbReference>
<dbReference type="CDD" id="cd07067">
    <property type="entry name" value="HP_PGM_like"/>
    <property type="match status" value="1"/>
</dbReference>
<evidence type="ECO:0000313" key="2">
    <source>
        <dbReference type="EMBL" id="KAL3789890.1"/>
    </source>
</evidence>
<feature type="domain" description="N-acetyltransferase" evidence="1">
    <location>
        <begin position="341"/>
        <end position="480"/>
    </location>
</feature>
<dbReference type="InterPro" id="IPR016181">
    <property type="entry name" value="Acyl_CoA_acyltransferase"/>
</dbReference>
<organism evidence="2 3">
    <name type="scientific">Stephanodiscus triporus</name>
    <dbReference type="NCBI Taxonomy" id="2934178"/>
    <lineage>
        <taxon>Eukaryota</taxon>
        <taxon>Sar</taxon>
        <taxon>Stramenopiles</taxon>
        <taxon>Ochrophyta</taxon>
        <taxon>Bacillariophyta</taxon>
        <taxon>Coscinodiscophyceae</taxon>
        <taxon>Thalassiosirophycidae</taxon>
        <taxon>Stephanodiscales</taxon>
        <taxon>Stephanodiscaceae</taxon>
        <taxon>Stephanodiscus</taxon>
    </lineage>
</organism>
<dbReference type="Gene3D" id="3.40.630.30">
    <property type="match status" value="1"/>
</dbReference>
<dbReference type="AlphaFoldDB" id="A0ABD3PPD7"/>
<dbReference type="CDD" id="cd04301">
    <property type="entry name" value="NAT_SF"/>
    <property type="match status" value="1"/>
</dbReference>
<dbReference type="InterPro" id="IPR029033">
    <property type="entry name" value="His_PPase_superfam"/>
</dbReference>
<dbReference type="SUPFAM" id="SSF55729">
    <property type="entry name" value="Acyl-CoA N-acyltransferases (Nat)"/>
    <property type="match status" value="1"/>
</dbReference>
<gene>
    <name evidence="2" type="ORF">ACHAW5_005989</name>
</gene>
<dbReference type="PANTHER" id="PTHR16469">
    <property type="entry name" value="UBIQUITIN-ASSOCIATED AND SH3 DOMAIN-CONTAINING BA-RELATED"/>
    <property type="match status" value="1"/>
</dbReference>
<dbReference type="SUPFAM" id="SSF53254">
    <property type="entry name" value="Phosphoglycerate mutase-like"/>
    <property type="match status" value="1"/>
</dbReference>
<dbReference type="Gene3D" id="3.40.50.1240">
    <property type="entry name" value="Phosphoglycerate mutase-like"/>
    <property type="match status" value="1"/>
</dbReference>
<name>A0ABD3PPD7_9STRA</name>
<dbReference type="Pfam" id="PF00300">
    <property type="entry name" value="His_Phos_1"/>
    <property type="match status" value="1"/>
</dbReference>
<accession>A0ABD3PPD7</accession>
<comment type="caution">
    <text evidence="2">The sequence shown here is derived from an EMBL/GenBank/DDBJ whole genome shotgun (WGS) entry which is preliminary data.</text>
</comment>
<evidence type="ECO:0000259" key="1">
    <source>
        <dbReference type="PROSITE" id="PS51186"/>
    </source>
</evidence>
<sequence length="480" mass="53418">MSEEGTVRRSISIRLIRHAESRNNQVYGEARKLFRGGTPDFDLQGWLKYVDDHRSADPGLSEVGKIQAKKLSEYLETHLINQASRPVRFVVSPMRRTIETIVPTLEALNKNNDGAMSSDSSACEVMINGFYFESEGCHIREKVEPGMNASEINASLLNPAGVNDASFLGFQSGEENGWYAHGKGPETRPESEERAAKFYMWMMEYLDQQLSEDKDVHDIFDAGVTLPGEENEKCHDRLAKKNRRRRTAIFVGHGDFMSLVLKRIVAGFGHAVEKEAVPHRSAFVHYNTGITELEYFGNGRFLVMSQNHIPHLSGPDGCYITGGSLKDGWSYLMPGDGCLDSEVSVAFSDEVQPHVHEQTEALRSLYLSKKNKKTEDTDNTNTIIVVKRGLQVIGCASLNEKTGRLSDVVVKPSARRRQVGRSLIEAVKNHAKASNIKKLVAQPDTADGKVLFEKMGFSAVDGDNSDGPYSSEIVRMECKL</sequence>
<dbReference type="Proteomes" id="UP001530315">
    <property type="component" value="Unassembled WGS sequence"/>
</dbReference>
<protein>
    <recommendedName>
        <fullName evidence="1">N-acetyltransferase domain-containing protein</fullName>
    </recommendedName>
</protein>
<proteinExistence type="predicted"/>
<dbReference type="InterPro" id="IPR000182">
    <property type="entry name" value="GNAT_dom"/>
</dbReference>
<keyword evidence="3" id="KW-1185">Reference proteome</keyword>
<dbReference type="SMART" id="SM00855">
    <property type="entry name" value="PGAM"/>
    <property type="match status" value="1"/>
</dbReference>